<comment type="caution">
    <text evidence="1">The sequence shown here is derived from an EMBL/GenBank/DDBJ whole genome shotgun (WGS) entry which is preliminary data.</text>
</comment>
<gene>
    <name evidence="1" type="ORF">Tcan_13993</name>
</gene>
<proteinExistence type="predicted"/>
<dbReference type="AlphaFoldDB" id="A0A0B2VYH7"/>
<organism evidence="1 2">
    <name type="scientific">Toxocara canis</name>
    <name type="common">Canine roundworm</name>
    <dbReference type="NCBI Taxonomy" id="6265"/>
    <lineage>
        <taxon>Eukaryota</taxon>
        <taxon>Metazoa</taxon>
        <taxon>Ecdysozoa</taxon>
        <taxon>Nematoda</taxon>
        <taxon>Chromadorea</taxon>
        <taxon>Rhabditida</taxon>
        <taxon>Spirurina</taxon>
        <taxon>Ascaridomorpha</taxon>
        <taxon>Ascaridoidea</taxon>
        <taxon>Toxocaridae</taxon>
        <taxon>Toxocara</taxon>
    </lineage>
</organism>
<reference evidence="1 2" key="1">
    <citation type="submission" date="2014-11" db="EMBL/GenBank/DDBJ databases">
        <title>Genetic blueprint of the zoonotic pathogen Toxocara canis.</title>
        <authorList>
            <person name="Zhu X.-Q."/>
            <person name="Korhonen P.K."/>
            <person name="Cai H."/>
            <person name="Young N.D."/>
            <person name="Nejsum P."/>
            <person name="von Samson-Himmelstjerna G."/>
            <person name="Boag P.R."/>
            <person name="Tan P."/>
            <person name="Li Q."/>
            <person name="Min J."/>
            <person name="Yang Y."/>
            <person name="Wang X."/>
            <person name="Fang X."/>
            <person name="Hall R.S."/>
            <person name="Hofmann A."/>
            <person name="Sternberg P.W."/>
            <person name="Jex A.R."/>
            <person name="Gasser R.B."/>
        </authorList>
    </citation>
    <scope>NUCLEOTIDE SEQUENCE [LARGE SCALE GENOMIC DNA]</scope>
    <source>
        <strain evidence="1">PN_DK_2014</strain>
    </source>
</reference>
<evidence type="ECO:0000313" key="2">
    <source>
        <dbReference type="Proteomes" id="UP000031036"/>
    </source>
</evidence>
<protein>
    <submittedName>
        <fullName evidence="1">Uncharacterized protein</fullName>
    </submittedName>
</protein>
<sequence>MDAALSEWFQPAIQEARQSVDEDNCVSVKVKSKRKRDSCHEEAALSVNDVNQMLNTYFQVNAPFNVTWFHDLYIENGYDARETEHPDCEISSSESELGCPTSMNGI</sequence>
<dbReference type="EMBL" id="JPKZ01000631">
    <property type="protein sequence ID" value="KHN86362.1"/>
    <property type="molecule type" value="Genomic_DNA"/>
</dbReference>
<evidence type="ECO:0000313" key="1">
    <source>
        <dbReference type="EMBL" id="KHN86362.1"/>
    </source>
</evidence>
<dbReference type="Proteomes" id="UP000031036">
    <property type="component" value="Unassembled WGS sequence"/>
</dbReference>
<keyword evidence="2" id="KW-1185">Reference proteome</keyword>
<accession>A0A0B2VYH7</accession>
<name>A0A0B2VYH7_TOXCA</name>